<gene>
    <name evidence="1" type="ORF">Vadar_004088</name>
</gene>
<evidence type="ECO:0000313" key="2">
    <source>
        <dbReference type="Proteomes" id="UP000828048"/>
    </source>
</evidence>
<dbReference type="EMBL" id="CM037160">
    <property type="protein sequence ID" value="KAH7839435.1"/>
    <property type="molecule type" value="Genomic_DNA"/>
</dbReference>
<keyword evidence="2" id="KW-1185">Reference proteome</keyword>
<comment type="caution">
    <text evidence="1">The sequence shown here is derived from an EMBL/GenBank/DDBJ whole genome shotgun (WGS) entry which is preliminary data.</text>
</comment>
<reference evidence="1 2" key="1">
    <citation type="journal article" date="2021" name="Hortic Res">
        <title>High-quality reference genome and annotation aids understanding of berry development for evergreen blueberry (Vaccinium darrowii).</title>
        <authorList>
            <person name="Yu J."/>
            <person name="Hulse-Kemp A.M."/>
            <person name="Babiker E."/>
            <person name="Staton M."/>
        </authorList>
    </citation>
    <scope>NUCLEOTIDE SEQUENCE [LARGE SCALE GENOMIC DNA]</scope>
    <source>
        <strain evidence="2">cv. NJ 8807/NJ 8810</strain>
        <tissue evidence="1">Young leaf</tissue>
    </source>
</reference>
<dbReference type="Proteomes" id="UP000828048">
    <property type="component" value="Chromosome 10"/>
</dbReference>
<sequence length="457" mass="51678">MASAEARARRQGSTCDFVPEDMRKPSDFSCSPSSSSNPESYVISGDAVNETHHPIPGCTSKMPCNRKSESDTWPYLQPTCGHQKDFSHEQLNALDLEILSANCFDNVVKFSVSKTKDTEEFWYPDDQLMDLDSFDLAYEEPKKLGSELESHWIGAEKTGPWWRKAGKDELASLVFLKSLENVENCDLPRPRTEKFGRAVSARPQFFCQSKIMGSFLDPGADKGISNLVSYAPGSPNSVSMDETKCTLSNLGGLPLGLDEPFRSTSFSNNGPNKTNVDKAETPQRPGTDLSKDELLEALCHSQKRAREAEKAVQDAYNEKDHIVMLFFRQASHLFAYRLWFQILQLENFCLKLKNNEHPTSVQFPGFLPWAPFKRRQKRKGRHKTTKRTSSLPGHKICKSVVAFAERIKEGNQGSWSSQIVIQTQPIRFRYLVKARNSMHKIFYKGCELVMTCEVHVA</sequence>
<evidence type="ECO:0000313" key="1">
    <source>
        <dbReference type="EMBL" id="KAH7839435.1"/>
    </source>
</evidence>
<protein>
    <submittedName>
        <fullName evidence="1">Uncharacterized protein</fullName>
    </submittedName>
</protein>
<organism evidence="1 2">
    <name type="scientific">Vaccinium darrowii</name>
    <dbReference type="NCBI Taxonomy" id="229202"/>
    <lineage>
        <taxon>Eukaryota</taxon>
        <taxon>Viridiplantae</taxon>
        <taxon>Streptophyta</taxon>
        <taxon>Embryophyta</taxon>
        <taxon>Tracheophyta</taxon>
        <taxon>Spermatophyta</taxon>
        <taxon>Magnoliopsida</taxon>
        <taxon>eudicotyledons</taxon>
        <taxon>Gunneridae</taxon>
        <taxon>Pentapetalae</taxon>
        <taxon>asterids</taxon>
        <taxon>Ericales</taxon>
        <taxon>Ericaceae</taxon>
        <taxon>Vaccinioideae</taxon>
        <taxon>Vaccinieae</taxon>
        <taxon>Vaccinium</taxon>
    </lineage>
</organism>
<name>A0ACB7XF89_9ERIC</name>
<proteinExistence type="predicted"/>
<accession>A0ACB7XF89</accession>